<feature type="domain" description="DNA replication/recombination mediator RecO N-terminal" evidence="7">
    <location>
        <begin position="1"/>
        <end position="75"/>
    </location>
</feature>
<evidence type="ECO:0000256" key="3">
    <source>
        <dbReference type="ARBA" id="ARBA00022763"/>
    </source>
</evidence>
<dbReference type="EMBL" id="UOFI01000214">
    <property type="protein sequence ID" value="VAW70998.1"/>
    <property type="molecule type" value="Genomic_DNA"/>
</dbReference>
<organism evidence="8">
    <name type="scientific">hydrothermal vent metagenome</name>
    <dbReference type="NCBI Taxonomy" id="652676"/>
    <lineage>
        <taxon>unclassified sequences</taxon>
        <taxon>metagenomes</taxon>
        <taxon>ecological metagenomes</taxon>
    </lineage>
</organism>
<protein>
    <recommendedName>
        <fullName evidence="2">DNA repair protein RecO</fullName>
    </recommendedName>
    <alternativeName>
        <fullName evidence="6">Recombination protein O</fullName>
    </alternativeName>
</protein>
<proteinExistence type="inferred from homology"/>
<dbReference type="InterPro" id="IPR022572">
    <property type="entry name" value="DNA_rep/recomb_RecO_N"/>
</dbReference>
<dbReference type="Gene3D" id="2.40.50.140">
    <property type="entry name" value="Nucleic acid-binding proteins"/>
    <property type="match status" value="1"/>
</dbReference>
<dbReference type="NCBIfam" id="TIGR00613">
    <property type="entry name" value="reco"/>
    <property type="match status" value="1"/>
</dbReference>
<dbReference type="SUPFAM" id="SSF57863">
    <property type="entry name" value="ArfGap/RecO-like zinc finger"/>
    <property type="match status" value="1"/>
</dbReference>
<comment type="similarity">
    <text evidence="1">Belongs to the RecO family.</text>
</comment>
<reference evidence="8" key="1">
    <citation type="submission" date="2018-06" db="EMBL/GenBank/DDBJ databases">
        <authorList>
            <person name="Zhirakovskaya E."/>
        </authorList>
    </citation>
    <scope>NUCLEOTIDE SEQUENCE</scope>
</reference>
<keyword evidence="4" id="KW-0233">DNA recombination</keyword>
<dbReference type="GO" id="GO:0006310">
    <property type="term" value="P:DNA recombination"/>
    <property type="evidence" value="ECO:0007669"/>
    <property type="project" value="UniProtKB-KW"/>
</dbReference>
<sequence length="234" mass="26578">MRIQDQPAYILHHRAFRDTSQILDVITPDYGRMSLMSRGSRATKSRLKSILQPFNPLFVNWSGKGEMPLLTAAEPQLVQLITLTGKALPCAFYVNELLIRLMHKHDVNEDVFYLYESVIRLLSDKHPLEPVLRLFEKQLLETLGFGLNLRVNAQTGEAVLPGGEYAYYLEHGPVETSAVLDEAYILKLSGQSLIDLSANTLNSAQSLKDAKRLMRSILNYYLDGKPLKSRELFR</sequence>
<dbReference type="InterPro" id="IPR042242">
    <property type="entry name" value="RecO_C"/>
</dbReference>
<dbReference type="HAMAP" id="MF_00201">
    <property type="entry name" value="RecO"/>
    <property type="match status" value="1"/>
</dbReference>
<evidence type="ECO:0000256" key="6">
    <source>
        <dbReference type="ARBA" id="ARBA00033409"/>
    </source>
</evidence>
<dbReference type="InterPro" id="IPR037278">
    <property type="entry name" value="ARFGAP/RecO"/>
</dbReference>
<dbReference type="GO" id="GO:0006302">
    <property type="term" value="P:double-strand break repair"/>
    <property type="evidence" value="ECO:0007669"/>
    <property type="project" value="TreeGrafter"/>
</dbReference>
<dbReference type="Pfam" id="PF02565">
    <property type="entry name" value="RecO_C"/>
    <property type="match status" value="1"/>
</dbReference>
<dbReference type="GO" id="GO:0043590">
    <property type="term" value="C:bacterial nucleoid"/>
    <property type="evidence" value="ECO:0007669"/>
    <property type="project" value="TreeGrafter"/>
</dbReference>
<keyword evidence="3" id="KW-0227">DNA damage</keyword>
<dbReference type="AlphaFoldDB" id="A0A3B0XRX5"/>
<keyword evidence="5" id="KW-0234">DNA repair</keyword>
<gene>
    <name evidence="8" type="ORF">MNBD_GAMMA09-94</name>
</gene>
<evidence type="ECO:0000256" key="5">
    <source>
        <dbReference type="ARBA" id="ARBA00023204"/>
    </source>
</evidence>
<dbReference type="SUPFAM" id="SSF50249">
    <property type="entry name" value="Nucleic acid-binding proteins"/>
    <property type="match status" value="1"/>
</dbReference>
<evidence type="ECO:0000256" key="2">
    <source>
        <dbReference type="ARBA" id="ARBA00021310"/>
    </source>
</evidence>
<dbReference type="PANTHER" id="PTHR33991:SF1">
    <property type="entry name" value="DNA REPAIR PROTEIN RECO"/>
    <property type="match status" value="1"/>
</dbReference>
<evidence type="ECO:0000259" key="7">
    <source>
        <dbReference type="Pfam" id="PF11967"/>
    </source>
</evidence>
<dbReference type="Pfam" id="PF11967">
    <property type="entry name" value="RecO_N"/>
    <property type="match status" value="1"/>
</dbReference>
<dbReference type="Gene3D" id="1.20.1440.120">
    <property type="entry name" value="Recombination protein O, C-terminal domain"/>
    <property type="match status" value="1"/>
</dbReference>
<dbReference type="InterPro" id="IPR012340">
    <property type="entry name" value="NA-bd_OB-fold"/>
</dbReference>
<evidence type="ECO:0000256" key="4">
    <source>
        <dbReference type="ARBA" id="ARBA00023172"/>
    </source>
</evidence>
<evidence type="ECO:0000256" key="1">
    <source>
        <dbReference type="ARBA" id="ARBA00007452"/>
    </source>
</evidence>
<dbReference type="PANTHER" id="PTHR33991">
    <property type="entry name" value="DNA REPAIR PROTEIN RECO"/>
    <property type="match status" value="1"/>
</dbReference>
<name>A0A3B0XRX5_9ZZZZ</name>
<dbReference type="InterPro" id="IPR003717">
    <property type="entry name" value="RecO"/>
</dbReference>
<evidence type="ECO:0000313" key="8">
    <source>
        <dbReference type="EMBL" id="VAW70998.1"/>
    </source>
</evidence>
<accession>A0A3B0XRX5</accession>